<keyword evidence="4" id="KW-1185">Reference proteome</keyword>
<evidence type="ECO:0000313" key="3">
    <source>
        <dbReference type="EMBL" id="ABQ25091.1"/>
    </source>
</evidence>
<dbReference type="SUPFAM" id="SSF103190">
    <property type="entry name" value="Sensory domain-like"/>
    <property type="match status" value="1"/>
</dbReference>
<dbReference type="HOGENOM" id="CLU_789038_0_0_7"/>
<dbReference type="AlphaFoldDB" id="A5GBF2"/>
<feature type="transmembrane region" description="Helical" evidence="2">
    <location>
        <begin position="12"/>
        <end position="32"/>
    </location>
</feature>
<evidence type="ECO:0000256" key="2">
    <source>
        <dbReference type="SAM" id="Phobius"/>
    </source>
</evidence>
<dbReference type="KEGG" id="gur:Gura_0885"/>
<proteinExistence type="predicted"/>
<sequence>MAWKIAIVRKKLFIPLALAMSVFLSGLIFTVYRLQWDHIHSETALRVEAFHKNFQSQVQSETELLNGLLSFIKENKNLQRDWLAGDRAALLRDATPIFKELRSRSLITHFYFITPDKECFLRVHKPESRGDFIDRITMDIAAHLGRPAHGIEMGPFGTVALRVVHPWVIDGKVAGYIELGEDVEQITTRISQIMNIELLSVVAKKYLDKGKWEQGLRMSGRTGDWERLKDYVVVSSDSEKVYPGLDKVLAEGKRSDDQFILSTGGRTLKGGFDASIDAAGNNIGKFVIFSDVSGEEKSLYGILLRLGAFTLVISGLTLAFFDWYISRIHNKHAEVERVPMRESEKAEPAANEPAATEQQKPHS</sequence>
<evidence type="ECO:0000256" key="1">
    <source>
        <dbReference type="SAM" id="MobiDB-lite"/>
    </source>
</evidence>
<feature type="transmembrane region" description="Helical" evidence="2">
    <location>
        <begin position="299"/>
        <end position="321"/>
    </location>
</feature>
<accession>A5GBF2</accession>
<evidence type="ECO:0008006" key="5">
    <source>
        <dbReference type="Google" id="ProtNLM"/>
    </source>
</evidence>
<reference evidence="3 4" key="1">
    <citation type="submission" date="2007-05" db="EMBL/GenBank/DDBJ databases">
        <title>Complete sequence of Geobacter uraniireducens Rf4.</title>
        <authorList>
            <consortium name="US DOE Joint Genome Institute"/>
            <person name="Copeland A."/>
            <person name="Lucas S."/>
            <person name="Lapidus A."/>
            <person name="Barry K."/>
            <person name="Detter J.C."/>
            <person name="Glavina del Rio T."/>
            <person name="Hammon N."/>
            <person name="Israni S."/>
            <person name="Dalin E."/>
            <person name="Tice H."/>
            <person name="Pitluck S."/>
            <person name="Chertkov O."/>
            <person name="Brettin T."/>
            <person name="Bruce D."/>
            <person name="Han C."/>
            <person name="Schmutz J."/>
            <person name="Larimer F."/>
            <person name="Land M."/>
            <person name="Hauser L."/>
            <person name="Kyrpides N."/>
            <person name="Mikhailova N."/>
            <person name="Shelobolina E."/>
            <person name="Aklujkar M."/>
            <person name="Lovley D."/>
            <person name="Richardson P."/>
        </authorList>
    </citation>
    <scope>NUCLEOTIDE SEQUENCE [LARGE SCALE GENOMIC DNA]</scope>
    <source>
        <strain evidence="3 4">Rf4</strain>
    </source>
</reference>
<name>A5GBF2_GEOUR</name>
<feature type="compositionally biased region" description="Low complexity" evidence="1">
    <location>
        <begin position="348"/>
        <end position="357"/>
    </location>
</feature>
<keyword evidence="2" id="KW-0472">Membrane</keyword>
<feature type="region of interest" description="Disordered" evidence="1">
    <location>
        <begin position="339"/>
        <end position="363"/>
    </location>
</feature>
<evidence type="ECO:0000313" key="4">
    <source>
        <dbReference type="Proteomes" id="UP000006695"/>
    </source>
</evidence>
<dbReference type="OrthoDB" id="9790367at2"/>
<gene>
    <name evidence="3" type="ordered locus">Gura_0885</name>
</gene>
<dbReference type="STRING" id="351605.Gura_0885"/>
<dbReference type="Proteomes" id="UP000006695">
    <property type="component" value="Chromosome"/>
</dbReference>
<keyword evidence="2" id="KW-1133">Transmembrane helix</keyword>
<organism evidence="3 4">
    <name type="scientific">Geotalea uraniireducens (strain Rf4)</name>
    <name type="common">Geobacter uraniireducens</name>
    <dbReference type="NCBI Taxonomy" id="351605"/>
    <lineage>
        <taxon>Bacteria</taxon>
        <taxon>Pseudomonadati</taxon>
        <taxon>Thermodesulfobacteriota</taxon>
        <taxon>Desulfuromonadia</taxon>
        <taxon>Geobacterales</taxon>
        <taxon>Geobacteraceae</taxon>
        <taxon>Geotalea</taxon>
    </lineage>
</organism>
<keyword evidence="2" id="KW-0812">Transmembrane</keyword>
<dbReference type="RefSeq" id="WP_011937815.1">
    <property type="nucleotide sequence ID" value="NC_009483.1"/>
</dbReference>
<dbReference type="EMBL" id="CP000698">
    <property type="protein sequence ID" value="ABQ25091.1"/>
    <property type="molecule type" value="Genomic_DNA"/>
</dbReference>
<dbReference type="InterPro" id="IPR029151">
    <property type="entry name" value="Sensor-like_sf"/>
</dbReference>
<protein>
    <recommendedName>
        <fullName evidence="5">Double Cache domain-containing protein</fullName>
    </recommendedName>
</protein>